<dbReference type="PROSITE" id="PS51421">
    <property type="entry name" value="RAS"/>
    <property type="match status" value="1"/>
</dbReference>
<dbReference type="GO" id="GO:0005525">
    <property type="term" value="F:GTP binding"/>
    <property type="evidence" value="ECO:0007669"/>
    <property type="project" value="InterPro"/>
</dbReference>
<dbReference type="InterPro" id="IPR001806">
    <property type="entry name" value="Small_GTPase"/>
</dbReference>
<dbReference type="InterPro" id="IPR027417">
    <property type="entry name" value="P-loop_NTPase"/>
</dbReference>
<keyword evidence="4" id="KW-1185">Reference proteome</keyword>
<keyword evidence="2" id="KW-0547">Nucleotide-binding</keyword>
<dbReference type="SUPFAM" id="SSF52540">
    <property type="entry name" value="P-loop containing nucleoside triphosphate hydrolases"/>
    <property type="match status" value="2"/>
</dbReference>
<dbReference type="SMART" id="SM00174">
    <property type="entry name" value="RHO"/>
    <property type="match status" value="1"/>
</dbReference>
<name>A0A3M6TFW0_POCDA</name>
<comment type="similarity">
    <text evidence="1">Belongs to the small GTPase superfamily. Rab family.</text>
</comment>
<dbReference type="PRINTS" id="PR00449">
    <property type="entry name" value="RASTRNSFRMNG"/>
</dbReference>
<organism evidence="3 4">
    <name type="scientific">Pocillopora damicornis</name>
    <name type="common">Cauliflower coral</name>
    <name type="synonym">Millepora damicornis</name>
    <dbReference type="NCBI Taxonomy" id="46731"/>
    <lineage>
        <taxon>Eukaryota</taxon>
        <taxon>Metazoa</taxon>
        <taxon>Cnidaria</taxon>
        <taxon>Anthozoa</taxon>
        <taxon>Hexacorallia</taxon>
        <taxon>Scleractinia</taxon>
        <taxon>Astrocoeniina</taxon>
        <taxon>Pocilloporidae</taxon>
        <taxon>Pocillopora</taxon>
    </lineage>
</organism>
<evidence type="ECO:0000256" key="1">
    <source>
        <dbReference type="ARBA" id="ARBA00006270"/>
    </source>
</evidence>
<dbReference type="PROSITE" id="PS51420">
    <property type="entry name" value="RHO"/>
    <property type="match status" value="1"/>
</dbReference>
<dbReference type="SMART" id="SM00176">
    <property type="entry name" value="RAN"/>
    <property type="match status" value="1"/>
</dbReference>
<dbReference type="GO" id="GO:0003924">
    <property type="term" value="F:GTPase activity"/>
    <property type="evidence" value="ECO:0007669"/>
    <property type="project" value="InterPro"/>
</dbReference>
<dbReference type="OrthoDB" id="9989112at2759"/>
<evidence type="ECO:0000313" key="4">
    <source>
        <dbReference type="Proteomes" id="UP000275408"/>
    </source>
</evidence>
<gene>
    <name evidence="3" type="ORF">pdam_00008732</name>
</gene>
<evidence type="ECO:0000313" key="3">
    <source>
        <dbReference type="EMBL" id="RMX40282.1"/>
    </source>
</evidence>
<dbReference type="SMART" id="SM00173">
    <property type="entry name" value="RAS"/>
    <property type="match status" value="1"/>
</dbReference>
<dbReference type="PANTHER" id="PTHR47978">
    <property type="match status" value="1"/>
</dbReference>
<dbReference type="SMART" id="SM00175">
    <property type="entry name" value="RAB"/>
    <property type="match status" value="2"/>
</dbReference>
<dbReference type="EMBL" id="RCHS01003667">
    <property type="protein sequence ID" value="RMX40282.1"/>
    <property type="molecule type" value="Genomic_DNA"/>
</dbReference>
<sequence length="348" mass="39718">MFHDKEDEDAEREVSAKEQVFKIIIIGDSGVGKTCLAHRFSTGKFPERTEATIGVDFWERSLTINGSSVRLQIWDTAGQERFRKSMVVHYYRNVSAVIFMYDITREGSFRALETWLQEYDHYGLTEIDGEGCSVPKLMIGNKCDLIHERTINSNEARKFADLHNMPMWEISTKNDEELETIESIFITLAHKLLQVWDTAGQERFRSVTQSYYHNADGVIVTYDITNRKSFDNLQQHWLDDVHRFTSKKVLMYMVGNKRDLSQEREVDSGSAQMIAEQENCIAMETSAKEADNVENLFMSLATQLKRNVKNVEGNETKDNPTADENGTTGVNLGGHSICARGPLSCCRV</sequence>
<proteinExistence type="inferred from homology"/>
<evidence type="ECO:0008006" key="5">
    <source>
        <dbReference type="Google" id="ProtNLM"/>
    </source>
</evidence>
<evidence type="ECO:0000256" key="2">
    <source>
        <dbReference type="ARBA" id="ARBA00022741"/>
    </source>
</evidence>
<accession>A0A3M6TFW0</accession>
<comment type="caution">
    <text evidence="3">The sequence shown here is derived from an EMBL/GenBank/DDBJ whole genome shotgun (WGS) entry which is preliminary data.</text>
</comment>
<dbReference type="Gene3D" id="3.40.50.300">
    <property type="entry name" value="P-loop containing nucleotide triphosphate hydrolases"/>
    <property type="match status" value="2"/>
</dbReference>
<dbReference type="PROSITE" id="PS51419">
    <property type="entry name" value="RAB"/>
    <property type="match status" value="1"/>
</dbReference>
<dbReference type="NCBIfam" id="TIGR00231">
    <property type="entry name" value="small_GTP"/>
    <property type="match status" value="2"/>
</dbReference>
<dbReference type="STRING" id="46731.A0A3M6TFW0"/>
<reference evidence="3 4" key="1">
    <citation type="journal article" date="2018" name="Sci. Rep.">
        <title>Comparative analysis of the Pocillopora damicornis genome highlights role of immune system in coral evolution.</title>
        <authorList>
            <person name="Cunning R."/>
            <person name="Bay R.A."/>
            <person name="Gillette P."/>
            <person name="Baker A.C."/>
            <person name="Traylor-Knowles N."/>
        </authorList>
    </citation>
    <scope>NUCLEOTIDE SEQUENCE [LARGE SCALE GENOMIC DNA]</scope>
    <source>
        <strain evidence="3">RSMAS</strain>
        <tissue evidence="3">Whole animal</tissue>
    </source>
</reference>
<protein>
    <recommendedName>
        <fullName evidence="5">SOCS box domain-containing protein</fullName>
    </recommendedName>
</protein>
<dbReference type="Pfam" id="PF00071">
    <property type="entry name" value="Ras"/>
    <property type="match status" value="1"/>
</dbReference>
<dbReference type="FunFam" id="3.40.50.300:FF:002685">
    <property type="entry name" value="RAB33A, member RAS oncogene family"/>
    <property type="match status" value="1"/>
</dbReference>
<dbReference type="Proteomes" id="UP000275408">
    <property type="component" value="Unassembled WGS sequence"/>
</dbReference>
<dbReference type="InterPro" id="IPR005225">
    <property type="entry name" value="Small_GTP-bd"/>
</dbReference>
<dbReference type="AlphaFoldDB" id="A0A3M6TFW0"/>